<dbReference type="InterPro" id="IPR007592">
    <property type="entry name" value="GEBP"/>
</dbReference>
<sequence length="256" mass="29534">MNTECSQLFIASAVTGLLVGAATAASLCCGSARKKAEYLGLGWKGLWGEIDDMEEEKERRKSSLGSEKKKRRKSLFEWSKGEELNLLKKLVEFNSKNISREEFYPFLRNGSLAEVSKIQIFDKIQQLKSEYLENKLELRKMRKRNVKLEDDDDYNDKRDEGFELSNQLWGEVDETERASNSKALEVCSRNYYEGFFESCGLDVQLFDPSFHDATKKDIDHLFNLEHHVILSKAKLTAQILQLKYDLIQARVNNPTN</sequence>
<evidence type="ECO:0000313" key="4">
    <source>
        <dbReference type="EMBL" id="KAA0054121.1"/>
    </source>
</evidence>
<proteinExistence type="inferred from homology"/>
<evidence type="ECO:0000259" key="3">
    <source>
        <dbReference type="Pfam" id="PF04504"/>
    </source>
</evidence>
<dbReference type="Proteomes" id="UP000321393">
    <property type="component" value="Unassembled WGS sequence"/>
</dbReference>
<evidence type="ECO:0000313" key="5">
    <source>
        <dbReference type="Proteomes" id="UP000321393"/>
    </source>
</evidence>
<organism evidence="4 5">
    <name type="scientific">Cucumis melo var. makuwa</name>
    <name type="common">Oriental melon</name>
    <dbReference type="NCBI Taxonomy" id="1194695"/>
    <lineage>
        <taxon>Eukaryota</taxon>
        <taxon>Viridiplantae</taxon>
        <taxon>Streptophyta</taxon>
        <taxon>Embryophyta</taxon>
        <taxon>Tracheophyta</taxon>
        <taxon>Spermatophyta</taxon>
        <taxon>Magnoliopsida</taxon>
        <taxon>eudicotyledons</taxon>
        <taxon>Gunneridae</taxon>
        <taxon>Pentapetalae</taxon>
        <taxon>rosids</taxon>
        <taxon>fabids</taxon>
        <taxon>Cucurbitales</taxon>
        <taxon>Cucurbitaceae</taxon>
        <taxon>Benincaseae</taxon>
        <taxon>Cucumis</taxon>
    </lineage>
</organism>
<feature type="domain" description="Glabrous enhancer-binding protein-like DBD" evidence="3">
    <location>
        <begin position="78"/>
        <end position="170"/>
    </location>
</feature>
<feature type="signal peptide" evidence="2">
    <location>
        <begin position="1"/>
        <end position="24"/>
    </location>
</feature>
<name>A0A5A7UKP8_CUCMM</name>
<evidence type="ECO:0000256" key="1">
    <source>
        <dbReference type="ARBA" id="ARBA00010820"/>
    </source>
</evidence>
<evidence type="ECO:0000256" key="2">
    <source>
        <dbReference type="SAM" id="SignalP"/>
    </source>
</evidence>
<reference evidence="4 5" key="1">
    <citation type="submission" date="2019-08" db="EMBL/GenBank/DDBJ databases">
        <title>Draft genome sequences of two oriental melons (Cucumis melo L. var makuwa).</title>
        <authorList>
            <person name="Kwon S.-Y."/>
        </authorList>
    </citation>
    <scope>NUCLEOTIDE SEQUENCE [LARGE SCALE GENOMIC DNA]</scope>
    <source>
        <strain evidence="5">cv. SW 3</strain>
        <tissue evidence="4">Leaf</tissue>
    </source>
</reference>
<feature type="chain" id="PRO_5023070027" description="Glabrous enhancer-binding protein-like DBD domain-containing protein" evidence="2">
    <location>
        <begin position="25"/>
        <end position="256"/>
    </location>
</feature>
<comment type="similarity">
    <text evidence="1">Belongs to the GeBP family.</text>
</comment>
<dbReference type="GO" id="GO:0005634">
    <property type="term" value="C:nucleus"/>
    <property type="evidence" value="ECO:0007669"/>
    <property type="project" value="TreeGrafter"/>
</dbReference>
<dbReference type="EMBL" id="SSTE01008862">
    <property type="protein sequence ID" value="KAA0054121.1"/>
    <property type="molecule type" value="Genomic_DNA"/>
</dbReference>
<keyword evidence="2" id="KW-0732">Signal</keyword>
<protein>
    <recommendedName>
        <fullName evidence="3">Glabrous enhancer-binding protein-like DBD domain-containing protein</fullName>
    </recommendedName>
</protein>
<dbReference type="PANTHER" id="PTHR31662">
    <property type="entry name" value="BNAANNG10740D PROTEIN-RELATED"/>
    <property type="match status" value="1"/>
</dbReference>
<dbReference type="InterPro" id="IPR053932">
    <property type="entry name" value="GeBP-like_DBD"/>
</dbReference>
<dbReference type="AlphaFoldDB" id="A0A5A7UKP8"/>
<dbReference type="Pfam" id="PF04504">
    <property type="entry name" value="GeBP-like_DBD"/>
    <property type="match status" value="1"/>
</dbReference>
<dbReference type="PANTHER" id="PTHR31662:SF33">
    <property type="entry name" value="DNA-BINDING STOREKEEPER PROTEIN TRANSCRIPTIONAL REGULATOR-LIKE PROTEIN"/>
    <property type="match status" value="1"/>
</dbReference>
<dbReference type="GO" id="GO:0006355">
    <property type="term" value="P:regulation of DNA-templated transcription"/>
    <property type="evidence" value="ECO:0007669"/>
    <property type="project" value="InterPro"/>
</dbReference>
<accession>A0A5A7UKP8</accession>
<gene>
    <name evidence="4" type="ORF">E6C27_scaffold131G00330</name>
</gene>
<comment type="caution">
    <text evidence="4">The sequence shown here is derived from an EMBL/GenBank/DDBJ whole genome shotgun (WGS) entry which is preliminary data.</text>
</comment>